<comment type="caution">
    <text evidence="2">The sequence shown here is derived from an EMBL/GenBank/DDBJ whole genome shotgun (WGS) entry which is preliminary data.</text>
</comment>
<dbReference type="EMBL" id="JAKREW010000007">
    <property type="protein sequence ID" value="MCG7505344.1"/>
    <property type="molecule type" value="Genomic_DNA"/>
</dbReference>
<dbReference type="InterPro" id="IPR045079">
    <property type="entry name" value="Oxoprolinase-like"/>
</dbReference>
<dbReference type="RefSeq" id="WP_239364277.1">
    <property type="nucleotide sequence ID" value="NZ_JAKREW010000007.1"/>
</dbReference>
<keyword evidence="3" id="KW-1185">Reference proteome</keyword>
<organism evidence="2 3">
    <name type="scientific">Mesorhizobium retamae</name>
    <dbReference type="NCBI Taxonomy" id="2912854"/>
    <lineage>
        <taxon>Bacteria</taxon>
        <taxon>Pseudomonadati</taxon>
        <taxon>Pseudomonadota</taxon>
        <taxon>Alphaproteobacteria</taxon>
        <taxon>Hyphomicrobiales</taxon>
        <taxon>Phyllobacteriaceae</taxon>
        <taxon>Mesorhizobium</taxon>
    </lineage>
</organism>
<evidence type="ECO:0000313" key="2">
    <source>
        <dbReference type="EMBL" id="MCG7505344.1"/>
    </source>
</evidence>
<protein>
    <submittedName>
        <fullName evidence="2">Hydantoinase B/oxoprolinase family protein</fullName>
    </submittedName>
</protein>
<evidence type="ECO:0000259" key="1">
    <source>
        <dbReference type="Pfam" id="PF02538"/>
    </source>
</evidence>
<sequence>MLATTDTKPISDIDLEIMWSRLISIADEAAIALKRTAFSTIVRESNDYAVVLLDENAANLAENSSAVPSFVGVLPRTLSSLLKITPPEEWHPGDCVVTNDPWLGTGHLPDLVVASPVYFKSKLIGFVASVAHLPDIGGTSLSATCHDVFEEGLRIPPMKLLDGGKANANLLDLIRANVRVADQVIPDIFAQISAHSVAQKGLCNFLAATGLSDLSRVSGALQAKSEAAMGRAIMELPDGEYRAVVKADGYGDRETEIHCCLRVDGANLSVDYSGTSPQVNFGINSVLNYTYSYTVYPLKCALDPETPHNEGSYKTIKVHAPEGSILNPVFPAPCNARHLTGQLLAGAIFECLAQAAPDRILAESGSAPSLRAMFSGARADGERFSQMLMCSGGMGASARGDGLSCMPFPTNTGAGSIEMFEGAAPLLIQRKELLASSGGQGCFRGGLGQEIEIEAVGKRPIQVSLMVERTKYPARGLQGGGNGSPAKAALGNGVSLDPKSRVELHPGETITLSFAGGGGFGNPAERSQALIASDKASGYTA</sequence>
<dbReference type="PANTHER" id="PTHR11365">
    <property type="entry name" value="5-OXOPROLINASE RELATED"/>
    <property type="match status" value="1"/>
</dbReference>
<proteinExistence type="predicted"/>
<gene>
    <name evidence="2" type="ORF">L4923_09950</name>
</gene>
<dbReference type="Pfam" id="PF02538">
    <property type="entry name" value="Hydantoinase_B"/>
    <property type="match status" value="1"/>
</dbReference>
<dbReference type="Proteomes" id="UP001201701">
    <property type="component" value="Unassembled WGS sequence"/>
</dbReference>
<dbReference type="InterPro" id="IPR003692">
    <property type="entry name" value="Hydantoinase_B"/>
</dbReference>
<evidence type="ECO:0000313" key="3">
    <source>
        <dbReference type="Proteomes" id="UP001201701"/>
    </source>
</evidence>
<dbReference type="PANTHER" id="PTHR11365:SF23">
    <property type="entry name" value="HYPOTHETICAL 5-OXOPROLINASE (EUROFUNG)-RELATED"/>
    <property type="match status" value="1"/>
</dbReference>
<accession>A0ABS9QD46</accession>
<feature type="domain" description="Hydantoinase B/oxoprolinase" evidence="1">
    <location>
        <begin position="13"/>
        <end position="523"/>
    </location>
</feature>
<reference evidence="2 3" key="1">
    <citation type="submission" date="2022-02" db="EMBL/GenBank/DDBJ databases">
        <title>Draft genome sequence of Mezorhizobium retamae strain IRAMC:0171 isolated from Retama raetam nodules.</title>
        <authorList>
            <person name="Bengaied R."/>
            <person name="Sbissi I."/>
            <person name="Huber K."/>
            <person name="Ghodbane F."/>
            <person name="Nouioui I."/>
            <person name="Tarhouni M."/>
            <person name="Gtari M."/>
        </authorList>
    </citation>
    <scope>NUCLEOTIDE SEQUENCE [LARGE SCALE GENOMIC DNA]</scope>
    <source>
        <strain evidence="2 3">IRAMC:0171</strain>
    </source>
</reference>
<name>A0ABS9QD46_9HYPH</name>